<feature type="binding site" evidence="1">
    <location>
        <position position="325"/>
    </location>
    <ligand>
        <name>CTP</name>
        <dbReference type="ChEBI" id="CHEBI:37563"/>
    </ligand>
</feature>
<feature type="binding site" evidence="1">
    <location>
        <position position="339"/>
    </location>
    <ligand>
        <name>CTP</name>
        <dbReference type="ChEBI" id="CHEBI:37563"/>
    </ligand>
</feature>
<feature type="domain" description="Flavoprotein" evidence="3">
    <location>
        <begin position="7"/>
        <end position="180"/>
    </location>
</feature>
<dbReference type="InterPro" id="IPR036551">
    <property type="entry name" value="Flavin_trans-like"/>
</dbReference>
<dbReference type="Proteomes" id="UP000502179">
    <property type="component" value="Chromosome"/>
</dbReference>
<comment type="catalytic activity">
    <reaction evidence="1 2">
        <text>N-[(R)-4-phosphopantothenoyl]-L-cysteine + H(+) = (R)-4'-phosphopantetheine + CO2</text>
        <dbReference type="Rhea" id="RHEA:16793"/>
        <dbReference type="ChEBI" id="CHEBI:15378"/>
        <dbReference type="ChEBI" id="CHEBI:16526"/>
        <dbReference type="ChEBI" id="CHEBI:59458"/>
        <dbReference type="ChEBI" id="CHEBI:61723"/>
        <dbReference type="EC" id="4.1.1.36"/>
    </reaction>
</comment>
<evidence type="ECO:0000256" key="1">
    <source>
        <dbReference type="HAMAP-Rule" id="MF_02225"/>
    </source>
</evidence>
<dbReference type="GO" id="GO:0046872">
    <property type="term" value="F:metal ion binding"/>
    <property type="evidence" value="ECO:0007669"/>
    <property type="project" value="UniProtKB-KW"/>
</dbReference>
<dbReference type="AlphaFoldDB" id="A0A6G7PU39"/>
<keyword evidence="1 2" id="KW-0285">Flavoprotein</keyword>
<sequence length="402" mass="43861">MISLSQKRILLGICGGIAAYKMAESVSSLRKEGALVRVVMTRAAESFISPLTFEALSGEKVLTEEDFLRGWPDPIPHISNARWAEAIIIAPATAATIARLAQGEADSLLVATVMASQAPVLVCPAMNASMFNHPATQRNLQMLESYGYRVLKPEEGPLACGEEGQGRLPDWPTIREEVLSILSPQDLKGKKILISAGPTREPLDPVRFISNRSSGKMGYALARAARRRGAEVVLISGPVSLAPPPGVKVIFVETAEEMAREMLSRASWAEVIIMAAAVADYRPLKTSKSKIKKERQEMEIRLSKTKDILAELGKNKRPGQIVIGFAAETENLLPRASQKLKQKAIDIIVANQVGQPGIGFESDTNQVTILSPKKPPSEIRLAPKEEIADKIYDYLIEFLKMS</sequence>
<dbReference type="GO" id="GO:0015937">
    <property type="term" value="P:coenzyme A biosynthetic process"/>
    <property type="evidence" value="ECO:0007669"/>
    <property type="project" value="UniProtKB-UniRule"/>
</dbReference>
<dbReference type="EC" id="6.3.2.5" evidence="1"/>
<comment type="similarity">
    <text evidence="1 2">In the C-terminal section; belongs to the PPC synthetase family.</text>
</comment>
<feature type="active site" description="Proton donor" evidence="1">
    <location>
        <position position="160"/>
    </location>
</feature>
<dbReference type="Pfam" id="PF04127">
    <property type="entry name" value="DFP"/>
    <property type="match status" value="1"/>
</dbReference>
<dbReference type="SUPFAM" id="SSF52507">
    <property type="entry name" value="Homo-oligomeric flavin-containing Cys decarboxylases, HFCD"/>
    <property type="match status" value="1"/>
</dbReference>
<dbReference type="GO" id="GO:0010181">
    <property type="term" value="F:FMN binding"/>
    <property type="evidence" value="ECO:0007669"/>
    <property type="project" value="UniProtKB-UniRule"/>
</dbReference>
<keyword evidence="6" id="KW-1185">Reference proteome</keyword>
<keyword evidence="1 2" id="KW-0436">Ligase</keyword>
<feature type="region of interest" description="Phosphopantothenoylcysteine decarboxylase" evidence="1">
    <location>
        <begin position="1"/>
        <end position="191"/>
    </location>
</feature>
<comment type="pathway">
    <text evidence="1 2">Cofactor biosynthesis; coenzyme A biosynthesis; CoA from (R)-pantothenate: step 2/5.</text>
</comment>
<dbReference type="HAMAP" id="MF_02225">
    <property type="entry name" value="CoaBC"/>
    <property type="match status" value="1"/>
</dbReference>
<reference evidence="5 6" key="1">
    <citation type="submission" date="2020-02" db="EMBL/GenBank/DDBJ databases">
        <title>Genome analysis of Thermosulfuriphilus ammonigenes ST65T, an anaerobic thermophilic chemolithoautotrophic bacterium isolated from a deep-sea hydrothermal vent.</title>
        <authorList>
            <person name="Slobodkina G."/>
            <person name="Allioux M."/>
            <person name="Merkel A."/>
            <person name="Alain K."/>
            <person name="Jebbar M."/>
            <person name="Slobodkin A."/>
        </authorList>
    </citation>
    <scope>NUCLEOTIDE SEQUENCE [LARGE SCALE GENOMIC DNA]</scope>
    <source>
        <strain evidence="5 6">ST65</strain>
    </source>
</reference>
<dbReference type="EC" id="4.1.1.36" evidence="1"/>
<comment type="function">
    <text evidence="2">Catalyzes two steps in the biosynthesis of coenzyme A. In the first step cysteine is conjugated to 4'-phosphopantothenate to form 4-phosphopantothenoylcysteine, in the latter compound is decarboxylated to form 4'-phosphopantotheine.</text>
</comment>
<dbReference type="UniPathway" id="UPA00241">
    <property type="reaction ID" value="UER00353"/>
</dbReference>
<dbReference type="InterPro" id="IPR003382">
    <property type="entry name" value="Flavoprotein"/>
</dbReference>
<dbReference type="PANTHER" id="PTHR14359">
    <property type="entry name" value="HOMO-OLIGOMERIC FLAVIN CONTAINING CYS DECARBOXYLASE FAMILY"/>
    <property type="match status" value="1"/>
</dbReference>
<dbReference type="InterPro" id="IPR005252">
    <property type="entry name" value="CoaBC"/>
</dbReference>
<dbReference type="GO" id="GO:0071513">
    <property type="term" value="C:phosphopantothenoylcysteine decarboxylase complex"/>
    <property type="evidence" value="ECO:0007669"/>
    <property type="project" value="TreeGrafter"/>
</dbReference>
<accession>A0A6G7PU39</accession>
<dbReference type="Pfam" id="PF02441">
    <property type="entry name" value="Flavoprotein"/>
    <property type="match status" value="1"/>
</dbReference>
<evidence type="ECO:0000313" key="5">
    <source>
        <dbReference type="EMBL" id="QIJ71076.1"/>
    </source>
</evidence>
<dbReference type="RefSeq" id="WP_166031298.1">
    <property type="nucleotide sequence ID" value="NZ_CP048877.1"/>
</dbReference>
<feature type="region of interest" description="Phosphopantothenate--cysteine ligase" evidence="1">
    <location>
        <begin position="192"/>
        <end position="402"/>
    </location>
</feature>
<dbReference type="GO" id="GO:0004632">
    <property type="term" value="F:phosphopantothenate--cysteine ligase activity"/>
    <property type="evidence" value="ECO:0007669"/>
    <property type="project" value="UniProtKB-UniRule"/>
</dbReference>
<comment type="cofactor">
    <cofactor evidence="1">
        <name>Mg(2+)</name>
        <dbReference type="ChEBI" id="CHEBI:18420"/>
    </cofactor>
</comment>
<dbReference type="KEGG" id="tav:G4V39_01770"/>
<gene>
    <name evidence="1 5" type="primary">coaBC</name>
    <name evidence="5" type="ORF">G4V39_01770</name>
</gene>
<dbReference type="PANTHER" id="PTHR14359:SF6">
    <property type="entry name" value="PHOSPHOPANTOTHENOYLCYSTEINE DECARBOXYLASE"/>
    <property type="match status" value="1"/>
</dbReference>
<dbReference type="SUPFAM" id="SSF102645">
    <property type="entry name" value="CoaB-like"/>
    <property type="match status" value="1"/>
</dbReference>
<comment type="similarity">
    <text evidence="1 2">In the N-terminal section; belongs to the HFCD (homo-oligomeric flavin containing Cys decarboxylase) superfamily.</text>
</comment>
<dbReference type="Gene3D" id="3.40.50.1950">
    <property type="entry name" value="Flavin prenyltransferase-like"/>
    <property type="match status" value="1"/>
</dbReference>
<comment type="pathway">
    <text evidence="1 2">Cofactor biosynthesis; coenzyme A biosynthesis; CoA from (R)-pantothenate: step 3/5.</text>
</comment>
<comment type="caution">
    <text evidence="1">Lacks conserved residue(s) required for the propagation of feature annotation.</text>
</comment>
<evidence type="ECO:0000313" key="6">
    <source>
        <dbReference type="Proteomes" id="UP000502179"/>
    </source>
</evidence>
<comment type="cofactor">
    <cofactor evidence="1">
        <name>FMN</name>
        <dbReference type="ChEBI" id="CHEBI:58210"/>
    </cofactor>
    <text evidence="1">Binds 1 FMN per subunit.</text>
</comment>
<feature type="binding site" evidence="1">
    <location>
        <position position="343"/>
    </location>
    <ligand>
        <name>CTP</name>
        <dbReference type="ChEBI" id="CHEBI:37563"/>
    </ligand>
</feature>
<dbReference type="EMBL" id="CP048877">
    <property type="protein sequence ID" value="QIJ71076.1"/>
    <property type="molecule type" value="Genomic_DNA"/>
</dbReference>
<organism evidence="5 6">
    <name type="scientific">Thermosulfuriphilus ammonigenes</name>
    <dbReference type="NCBI Taxonomy" id="1936021"/>
    <lineage>
        <taxon>Bacteria</taxon>
        <taxon>Pseudomonadati</taxon>
        <taxon>Thermodesulfobacteriota</taxon>
        <taxon>Thermodesulfobacteria</taxon>
        <taxon>Thermodesulfobacteriales</taxon>
        <taxon>Thermodesulfobacteriaceae</taxon>
        <taxon>Thermosulfuriphilus</taxon>
    </lineage>
</organism>
<keyword evidence="1" id="KW-0460">Magnesium</keyword>
<dbReference type="GO" id="GO:0015941">
    <property type="term" value="P:pantothenate catabolic process"/>
    <property type="evidence" value="ECO:0007669"/>
    <property type="project" value="InterPro"/>
</dbReference>
<dbReference type="Gene3D" id="3.40.50.10300">
    <property type="entry name" value="CoaB-like"/>
    <property type="match status" value="1"/>
</dbReference>
<comment type="catalytic activity">
    <reaction evidence="1 2">
        <text>(R)-4'-phosphopantothenate + L-cysteine + CTP = N-[(R)-4-phosphopantothenoyl]-L-cysteine + CMP + diphosphate + H(+)</text>
        <dbReference type="Rhea" id="RHEA:19397"/>
        <dbReference type="ChEBI" id="CHEBI:10986"/>
        <dbReference type="ChEBI" id="CHEBI:15378"/>
        <dbReference type="ChEBI" id="CHEBI:33019"/>
        <dbReference type="ChEBI" id="CHEBI:35235"/>
        <dbReference type="ChEBI" id="CHEBI:37563"/>
        <dbReference type="ChEBI" id="CHEBI:59458"/>
        <dbReference type="ChEBI" id="CHEBI:60377"/>
        <dbReference type="EC" id="6.3.2.5"/>
    </reaction>
</comment>
<comment type="function">
    <text evidence="1">Catalyzes two sequential steps in the biosynthesis of coenzyme A. In the first step cysteine is conjugated to 4'-phosphopantothenate to form 4-phosphopantothenoylcysteine. In the second step the latter compound is decarboxylated to form 4'-phosphopantotheine.</text>
</comment>
<feature type="binding site" evidence="1">
    <location>
        <position position="280"/>
    </location>
    <ligand>
        <name>CTP</name>
        <dbReference type="ChEBI" id="CHEBI:37563"/>
    </ligand>
</feature>
<feature type="domain" description="DNA/pantothenate metabolism flavoprotein C-terminal" evidence="4">
    <location>
        <begin position="187"/>
        <end position="397"/>
    </location>
</feature>
<keyword evidence="1" id="KW-0511">Multifunctional enzyme</keyword>
<feature type="binding site" evidence="1">
    <location>
        <position position="290"/>
    </location>
    <ligand>
        <name>CTP</name>
        <dbReference type="ChEBI" id="CHEBI:37563"/>
    </ligand>
</feature>
<evidence type="ECO:0000259" key="3">
    <source>
        <dbReference type="Pfam" id="PF02441"/>
    </source>
</evidence>
<dbReference type="GO" id="GO:0004633">
    <property type="term" value="F:phosphopantothenoylcysteine decarboxylase activity"/>
    <property type="evidence" value="ECO:0007669"/>
    <property type="project" value="UniProtKB-UniRule"/>
</dbReference>
<protein>
    <recommendedName>
        <fullName evidence="1">Coenzyme A biosynthesis bifunctional protein CoaBC</fullName>
    </recommendedName>
    <alternativeName>
        <fullName evidence="1">DNA/pantothenate metabolism flavoprotein</fullName>
    </alternativeName>
    <alternativeName>
        <fullName evidence="1">Phosphopantothenoylcysteine synthetase/decarboxylase</fullName>
        <shortName evidence="1">PPCS-PPCDC</shortName>
    </alternativeName>
    <domain>
        <recommendedName>
            <fullName evidence="1">Phosphopantothenoylcysteine decarboxylase</fullName>
            <shortName evidence="1">PPC decarboxylase</shortName>
            <shortName evidence="1">PPC-DC</shortName>
            <ecNumber evidence="1">4.1.1.36</ecNumber>
        </recommendedName>
        <alternativeName>
            <fullName evidence="1">CoaC</fullName>
        </alternativeName>
    </domain>
    <domain>
        <recommendedName>
            <fullName evidence="1">Phosphopantothenate--cysteine ligase</fullName>
            <ecNumber evidence="1">6.3.2.5</ecNumber>
        </recommendedName>
        <alternativeName>
            <fullName evidence="1">CoaB</fullName>
        </alternativeName>
        <alternativeName>
            <fullName evidence="1">Phosphopantothenoylcysteine synthetase</fullName>
            <shortName evidence="1">PPC synthetase</shortName>
            <shortName evidence="1">PPC-S</shortName>
        </alternativeName>
    </domain>
</protein>
<dbReference type="NCBIfam" id="TIGR00521">
    <property type="entry name" value="coaBC_dfp"/>
    <property type="match status" value="1"/>
</dbReference>
<keyword evidence="1 2" id="KW-0210">Decarboxylase</keyword>
<keyword evidence="1 2" id="KW-0456">Lyase</keyword>
<keyword evidence="1" id="KW-0479">Metal-binding</keyword>
<dbReference type="InterPro" id="IPR035929">
    <property type="entry name" value="CoaB-like_sf"/>
</dbReference>
<proteinExistence type="inferred from homology"/>
<name>A0A6G7PU39_9BACT</name>
<dbReference type="InterPro" id="IPR007085">
    <property type="entry name" value="DNA/pantothenate-metab_flavo_C"/>
</dbReference>
<evidence type="ECO:0000259" key="4">
    <source>
        <dbReference type="Pfam" id="PF04127"/>
    </source>
</evidence>
<keyword evidence="1 2" id="KW-0288">FMN</keyword>
<evidence type="ECO:0000256" key="2">
    <source>
        <dbReference type="RuleBase" id="RU364078"/>
    </source>
</evidence>